<keyword evidence="3" id="KW-1185">Reference proteome</keyword>
<dbReference type="AlphaFoldDB" id="A0AAQ3M8M7"/>
<reference evidence="2 3" key="1">
    <citation type="submission" date="2023-11" db="EMBL/GenBank/DDBJ databases">
        <title>An acidophilic fungus is an integral part of prey digestion in a carnivorous sundew plant.</title>
        <authorList>
            <person name="Tsai I.J."/>
        </authorList>
    </citation>
    <scope>NUCLEOTIDE SEQUENCE [LARGE SCALE GENOMIC DNA]</scope>
    <source>
        <strain evidence="2">169a</strain>
    </source>
</reference>
<accession>A0AAQ3M8M7</accession>
<gene>
    <name evidence="2" type="ORF">R9X50_00578300</name>
</gene>
<protein>
    <submittedName>
        <fullName evidence="2">Uncharacterized protein</fullName>
    </submittedName>
</protein>
<dbReference type="EMBL" id="CP138588">
    <property type="protein sequence ID" value="WPH02913.1"/>
    <property type="molecule type" value="Genomic_DNA"/>
</dbReference>
<evidence type="ECO:0000313" key="2">
    <source>
        <dbReference type="EMBL" id="WPH02913.1"/>
    </source>
</evidence>
<dbReference type="Proteomes" id="UP001303373">
    <property type="component" value="Chromosome 9"/>
</dbReference>
<proteinExistence type="predicted"/>
<evidence type="ECO:0000313" key="3">
    <source>
        <dbReference type="Proteomes" id="UP001303373"/>
    </source>
</evidence>
<name>A0AAQ3M8M7_9PEZI</name>
<organism evidence="2 3">
    <name type="scientific">Acrodontium crateriforme</name>
    <dbReference type="NCBI Taxonomy" id="150365"/>
    <lineage>
        <taxon>Eukaryota</taxon>
        <taxon>Fungi</taxon>
        <taxon>Dikarya</taxon>
        <taxon>Ascomycota</taxon>
        <taxon>Pezizomycotina</taxon>
        <taxon>Dothideomycetes</taxon>
        <taxon>Dothideomycetidae</taxon>
        <taxon>Mycosphaerellales</taxon>
        <taxon>Teratosphaeriaceae</taxon>
        <taxon>Acrodontium</taxon>
    </lineage>
</organism>
<sequence>MPSGYPVNPTRDVESSEKTLGPAQDFREFTKDYFQDGELSKYRHILTEMGMTSNGVDYWISMLEKGDDEPLKALLVTQLPRLETLSVFAHNNDSFRPREASFRFIAQMIFAIIRTTNPPQVFSWPPGFLSLRTISLSMPINSKLQPQQQYARSGCEVTTVAALLLLPNIRRLKIPELHQGNPLLHKCMVLLRYSSLEEFEVCGCLRETWPWLLTLLAGVRQLKKLKIGQKLPSGYRDWIKHVHPGCVVLEPWNQVCK</sequence>
<evidence type="ECO:0000256" key="1">
    <source>
        <dbReference type="SAM" id="MobiDB-lite"/>
    </source>
</evidence>
<feature type="region of interest" description="Disordered" evidence="1">
    <location>
        <begin position="1"/>
        <end position="21"/>
    </location>
</feature>